<evidence type="ECO:0000313" key="1">
    <source>
        <dbReference type="EMBL" id="MDL5159815.1"/>
    </source>
</evidence>
<proteinExistence type="predicted"/>
<name>A0ABT7MGN6_9PSEU</name>
<evidence type="ECO:0000313" key="2">
    <source>
        <dbReference type="Proteomes" id="UP001231924"/>
    </source>
</evidence>
<organism evidence="1 2">
    <name type="scientific">Actinomycetospora termitidis</name>
    <dbReference type="NCBI Taxonomy" id="3053470"/>
    <lineage>
        <taxon>Bacteria</taxon>
        <taxon>Bacillati</taxon>
        <taxon>Actinomycetota</taxon>
        <taxon>Actinomycetes</taxon>
        <taxon>Pseudonocardiales</taxon>
        <taxon>Pseudonocardiaceae</taxon>
        <taxon>Actinomycetospora</taxon>
    </lineage>
</organism>
<comment type="caution">
    <text evidence="1">The sequence shown here is derived from an EMBL/GenBank/DDBJ whole genome shotgun (WGS) entry which is preliminary data.</text>
</comment>
<sequence length="59" mass="5451">MTIVAVVCVVALAVVAIGVMVALRKAFPNAHWYGASSGSDGGPGGDGGCGGDGGGGGTC</sequence>
<keyword evidence="2" id="KW-1185">Reference proteome</keyword>
<accession>A0ABT7MGN6</accession>
<dbReference type="Proteomes" id="UP001231924">
    <property type="component" value="Unassembled WGS sequence"/>
</dbReference>
<protein>
    <submittedName>
        <fullName evidence="1">Uncharacterized protein</fullName>
    </submittedName>
</protein>
<dbReference type="EMBL" id="JASVWF010000008">
    <property type="protein sequence ID" value="MDL5159815.1"/>
    <property type="molecule type" value="Genomic_DNA"/>
</dbReference>
<dbReference type="RefSeq" id="WP_286056420.1">
    <property type="nucleotide sequence ID" value="NZ_JASVWF010000008.1"/>
</dbReference>
<reference evidence="1 2" key="1">
    <citation type="submission" date="2023-06" db="EMBL/GenBank/DDBJ databases">
        <title>Actinomycetospora Odt1-22.</title>
        <authorList>
            <person name="Supong K."/>
        </authorList>
    </citation>
    <scope>NUCLEOTIDE SEQUENCE [LARGE SCALE GENOMIC DNA]</scope>
    <source>
        <strain evidence="1 2">Odt1-22</strain>
    </source>
</reference>
<gene>
    <name evidence="1" type="ORF">QRT03_27865</name>
</gene>